<name>A0A3B1IE83_ASTMX</name>
<dbReference type="InParanoid" id="A0A3B1IE83"/>
<reference evidence="1" key="4">
    <citation type="submission" date="2025-09" db="UniProtKB">
        <authorList>
            <consortium name="Ensembl"/>
        </authorList>
    </citation>
    <scope>IDENTIFICATION</scope>
</reference>
<reference evidence="1" key="3">
    <citation type="submission" date="2025-08" db="UniProtKB">
        <authorList>
            <consortium name="Ensembl"/>
        </authorList>
    </citation>
    <scope>IDENTIFICATION</scope>
</reference>
<evidence type="ECO:0000313" key="1">
    <source>
        <dbReference type="Ensembl" id="ENSAMXP00000027991.1"/>
    </source>
</evidence>
<dbReference type="Bgee" id="ENSAMXG00000038528">
    <property type="expression patterns" value="Expressed in brain"/>
</dbReference>
<proteinExistence type="predicted"/>
<dbReference type="Ensembl" id="ENSAMXT00000055077.1">
    <property type="protein sequence ID" value="ENSAMXP00000027991.1"/>
    <property type="gene ID" value="ENSAMXG00000038528.1"/>
</dbReference>
<accession>A0A3B1IE83</accession>
<reference evidence="2" key="1">
    <citation type="submission" date="2013-03" db="EMBL/GenBank/DDBJ databases">
        <authorList>
            <person name="Jeffery W."/>
            <person name="Warren W."/>
            <person name="Wilson R.K."/>
        </authorList>
    </citation>
    <scope>NUCLEOTIDE SEQUENCE</scope>
    <source>
        <strain evidence="2">female</strain>
    </source>
</reference>
<dbReference type="Proteomes" id="UP000018467">
    <property type="component" value="Unassembled WGS sequence"/>
</dbReference>
<sequence>IIRNMHIIFVYTLDSGLFLYLIDECQSFHSPKLSIFVDCLHYCRLNYFLSLKSLCNHFQLYVNHSFWCGMAHIRESIFFRFLSVRLALSYISKVC</sequence>
<protein>
    <submittedName>
        <fullName evidence="1">Uncharacterized protein</fullName>
    </submittedName>
</protein>
<dbReference type="AlphaFoldDB" id="A0A3B1IE83"/>
<organism evidence="1 2">
    <name type="scientific">Astyanax mexicanus</name>
    <name type="common">Blind cave fish</name>
    <name type="synonym">Astyanax fasciatus mexicanus</name>
    <dbReference type="NCBI Taxonomy" id="7994"/>
    <lineage>
        <taxon>Eukaryota</taxon>
        <taxon>Metazoa</taxon>
        <taxon>Chordata</taxon>
        <taxon>Craniata</taxon>
        <taxon>Vertebrata</taxon>
        <taxon>Euteleostomi</taxon>
        <taxon>Actinopterygii</taxon>
        <taxon>Neopterygii</taxon>
        <taxon>Teleostei</taxon>
        <taxon>Ostariophysi</taxon>
        <taxon>Characiformes</taxon>
        <taxon>Characoidei</taxon>
        <taxon>Acestrorhamphidae</taxon>
        <taxon>Acestrorhamphinae</taxon>
        <taxon>Astyanax</taxon>
    </lineage>
</organism>
<evidence type="ECO:0000313" key="2">
    <source>
        <dbReference type="Proteomes" id="UP000018467"/>
    </source>
</evidence>
<keyword evidence="2" id="KW-1185">Reference proteome</keyword>
<reference evidence="2" key="2">
    <citation type="journal article" date="2014" name="Nat. Commun.">
        <title>The cavefish genome reveals candidate genes for eye loss.</title>
        <authorList>
            <person name="McGaugh S.E."/>
            <person name="Gross J.B."/>
            <person name="Aken B."/>
            <person name="Blin M."/>
            <person name="Borowsky R."/>
            <person name="Chalopin D."/>
            <person name="Hinaux H."/>
            <person name="Jeffery W.R."/>
            <person name="Keene A."/>
            <person name="Ma L."/>
            <person name="Minx P."/>
            <person name="Murphy D."/>
            <person name="O'Quin K.E."/>
            <person name="Retaux S."/>
            <person name="Rohner N."/>
            <person name="Searle S.M."/>
            <person name="Stahl B.A."/>
            <person name="Tabin C."/>
            <person name="Volff J.N."/>
            <person name="Yoshizawa M."/>
            <person name="Warren W.C."/>
        </authorList>
    </citation>
    <scope>NUCLEOTIDE SEQUENCE [LARGE SCALE GENOMIC DNA]</scope>
    <source>
        <strain evidence="2">female</strain>
    </source>
</reference>